<gene>
    <name evidence="1" type="ORF">S06H3_28291</name>
</gene>
<reference evidence="1" key="1">
    <citation type="journal article" date="2014" name="Front. Microbiol.">
        <title>High frequency of phylogenetically diverse reductive dehalogenase-homologous genes in deep subseafloor sedimentary metagenomes.</title>
        <authorList>
            <person name="Kawai M."/>
            <person name="Futagami T."/>
            <person name="Toyoda A."/>
            <person name="Takaki Y."/>
            <person name="Nishi S."/>
            <person name="Hori S."/>
            <person name="Arai W."/>
            <person name="Tsubouchi T."/>
            <person name="Morono Y."/>
            <person name="Uchiyama I."/>
            <person name="Ito T."/>
            <person name="Fujiyama A."/>
            <person name="Inagaki F."/>
            <person name="Takami H."/>
        </authorList>
    </citation>
    <scope>NUCLEOTIDE SEQUENCE</scope>
    <source>
        <strain evidence="1">Expedition CK06-06</strain>
    </source>
</reference>
<dbReference type="AlphaFoldDB" id="X1NBX7"/>
<comment type="caution">
    <text evidence="1">The sequence shown here is derived from an EMBL/GenBank/DDBJ whole genome shotgun (WGS) entry which is preliminary data.</text>
</comment>
<sequence>MRKFDFYSDPSHGWLKVQRKELAELGIENEISVYSYQKGDAVYLEEDSDAPKFMDAWETKHMIKLT</sequence>
<proteinExistence type="predicted"/>
<organism evidence="1">
    <name type="scientific">marine sediment metagenome</name>
    <dbReference type="NCBI Taxonomy" id="412755"/>
    <lineage>
        <taxon>unclassified sequences</taxon>
        <taxon>metagenomes</taxon>
        <taxon>ecological metagenomes</taxon>
    </lineage>
</organism>
<name>X1NBX7_9ZZZZ</name>
<accession>X1NBX7</accession>
<evidence type="ECO:0000313" key="1">
    <source>
        <dbReference type="EMBL" id="GAI27681.1"/>
    </source>
</evidence>
<dbReference type="EMBL" id="BARV01016494">
    <property type="protein sequence ID" value="GAI27681.1"/>
    <property type="molecule type" value="Genomic_DNA"/>
</dbReference>
<protein>
    <submittedName>
        <fullName evidence="1">Uncharacterized protein</fullName>
    </submittedName>
</protein>
<feature type="non-terminal residue" evidence="1">
    <location>
        <position position="66"/>
    </location>
</feature>